<feature type="transmembrane region" description="Helical" evidence="2">
    <location>
        <begin position="134"/>
        <end position="153"/>
    </location>
</feature>
<evidence type="ECO:0000259" key="3">
    <source>
        <dbReference type="Pfam" id="PF03372"/>
    </source>
</evidence>
<accession>A0A4Q8B889</accession>
<keyword evidence="4" id="KW-0378">Hydrolase</keyword>
<dbReference type="GO" id="GO:0004527">
    <property type="term" value="F:exonuclease activity"/>
    <property type="evidence" value="ECO:0007669"/>
    <property type="project" value="UniProtKB-KW"/>
</dbReference>
<protein>
    <submittedName>
        <fullName evidence="4">Endonuclease/exonuclease/phosphatase family metal-dependent hydrolase</fullName>
    </submittedName>
</protein>
<feature type="transmembrane region" description="Helical" evidence="2">
    <location>
        <begin position="76"/>
        <end position="98"/>
    </location>
</feature>
<dbReference type="GO" id="GO:0004519">
    <property type="term" value="F:endonuclease activity"/>
    <property type="evidence" value="ECO:0007669"/>
    <property type="project" value="UniProtKB-KW"/>
</dbReference>
<proteinExistence type="predicted"/>
<gene>
    <name evidence="4" type="ORF">EV384_2317</name>
</gene>
<evidence type="ECO:0000256" key="1">
    <source>
        <dbReference type="SAM" id="MobiDB-lite"/>
    </source>
</evidence>
<dbReference type="Gene3D" id="3.60.10.10">
    <property type="entry name" value="Endonuclease/exonuclease/phosphatase"/>
    <property type="match status" value="1"/>
</dbReference>
<keyword evidence="4" id="KW-0540">Nuclease</keyword>
<dbReference type="SUPFAM" id="SSF56219">
    <property type="entry name" value="DNase I-like"/>
    <property type="match status" value="1"/>
</dbReference>
<dbReference type="InterPro" id="IPR005135">
    <property type="entry name" value="Endo/exonuclease/phosphatase"/>
</dbReference>
<dbReference type="EMBL" id="SHLD01000001">
    <property type="protein sequence ID" value="RZU73887.1"/>
    <property type="molecule type" value="Genomic_DNA"/>
</dbReference>
<dbReference type="AlphaFoldDB" id="A0A4Q8B889"/>
<organism evidence="4 5">
    <name type="scientific">Micromonospora kangleipakensis</name>
    <dbReference type="NCBI Taxonomy" id="1077942"/>
    <lineage>
        <taxon>Bacteria</taxon>
        <taxon>Bacillati</taxon>
        <taxon>Actinomycetota</taxon>
        <taxon>Actinomycetes</taxon>
        <taxon>Micromonosporales</taxon>
        <taxon>Micromonosporaceae</taxon>
        <taxon>Micromonospora</taxon>
    </lineage>
</organism>
<comment type="caution">
    <text evidence="4">The sequence shown here is derived from an EMBL/GenBank/DDBJ whole genome shotgun (WGS) entry which is preliminary data.</text>
</comment>
<dbReference type="Proteomes" id="UP000294114">
    <property type="component" value="Unassembled WGS sequence"/>
</dbReference>
<keyword evidence="4" id="KW-0255">Endonuclease</keyword>
<evidence type="ECO:0000313" key="4">
    <source>
        <dbReference type="EMBL" id="RZU73887.1"/>
    </source>
</evidence>
<evidence type="ECO:0000313" key="5">
    <source>
        <dbReference type="Proteomes" id="UP000294114"/>
    </source>
</evidence>
<dbReference type="Pfam" id="PF03372">
    <property type="entry name" value="Exo_endo_phos"/>
    <property type="match status" value="1"/>
</dbReference>
<keyword evidence="2" id="KW-0812">Transmembrane</keyword>
<feature type="region of interest" description="Disordered" evidence="1">
    <location>
        <begin position="26"/>
        <end position="56"/>
    </location>
</feature>
<name>A0A4Q8B889_9ACTN</name>
<feature type="transmembrane region" description="Helical" evidence="2">
    <location>
        <begin position="104"/>
        <end position="127"/>
    </location>
</feature>
<feature type="domain" description="Endonuclease/exonuclease/phosphatase" evidence="3">
    <location>
        <begin position="168"/>
        <end position="377"/>
    </location>
</feature>
<keyword evidence="2" id="KW-0472">Membrane</keyword>
<feature type="compositionally biased region" description="Low complexity" evidence="1">
    <location>
        <begin position="33"/>
        <end position="43"/>
    </location>
</feature>
<evidence type="ECO:0000256" key="2">
    <source>
        <dbReference type="SAM" id="Phobius"/>
    </source>
</evidence>
<keyword evidence="2" id="KW-1133">Transmembrane helix</keyword>
<keyword evidence="5" id="KW-1185">Reference proteome</keyword>
<keyword evidence="4" id="KW-0269">Exonuclease</keyword>
<sequence length="389" mass="40762">MTMWNGRSDGLPDELRVRAKMASGVRVRGATEVSPPGGTWSGSSVGGGQQTDASTGSVDVVATGTPQRRVEWQARAATAACWLGVGPGAAWALLRLAGLERGPLVQAVAFTPYVAIGTLAPLVLALALRRRWPAVVAAVAALALVGVVTPRAFASGQPTVGGPTLRLLTANLLKGSADPPTLVDLVRAHRVDVLTVQEFTPGIAAELDRLGLAELLPHRQLNPELGTTGSGLYARFPITEAGVRRNQGFFFSQAYGTLIVPGAPPLRVESAHPAAPYAVEVVPDWWTDLRAQPPATPDERLSILAGDFNATLDHTPLRALIRTGYVDAADQAGAGLAGTWGPYDGDLIPPVTIDHVLADRRIAVRSVTVHGLPGSDHRAVLAELRLPAT</sequence>
<reference evidence="4 5" key="1">
    <citation type="submission" date="2019-02" db="EMBL/GenBank/DDBJ databases">
        <title>Sequencing the genomes of 1000 actinobacteria strains.</title>
        <authorList>
            <person name="Klenk H.-P."/>
        </authorList>
    </citation>
    <scope>NUCLEOTIDE SEQUENCE [LARGE SCALE GENOMIC DNA]</scope>
    <source>
        <strain evidence="4 5">DSM 45612</strain>
    </source>
</reference>
<dbReference type="InterPro" id="IPR036691">
    <property type="entry name" value="Endo/exonu/phosph_ase_sf"/>
</dbReference>